<keyword evidence="3" id="KW-1185">Reference proteome</keyword>
<dbReference type="InterPro" id="IPR015943">
    <property type="entry name" value="WD40/YVTN_repeat-like_dom_sf"/>
</dbReference>
<name>A0A918KBA5_9GAMM</name>
<feature type="compositionally biased region" description="Acidic residues" evidence="1">
    <location>
        <begin position="472"/>
        <end position="485"/>
    </location>
</feature>
<dbReference type="InterPro" id="IPR051200">
    <property type="entry name" value="Host-pathogen_enzymatic-act"/>
</dbReference>
<dbReference type="PANTHER" id="PTHR47197">
    <property type="entry name" value="PROTEIN NIRF"/>
    <property type="match status" value="1"/>
</dbReference>
<dbReference type="GO" id="GO:0005509">
    <property type="term" value="F:calcium ion binding"/>
    <property type="evidence" value="ECO:0007669"/>
    <property type="project" value="InterPro"/>
</dbReference>
<dbReference type="InterPro" id="IPR028974">
    <property type="entry name" value="TSP_type-3_rpt"/>
</dbReference>
<sequence length="830" mass="89938">MPSRSILQAALIGIAGILTACQPGGDSSGGGSGNSAPTFVDIRTYVRSHDSHEAESDMTLTADFQVEDANGFDDVDHVRLTFPDGTYYILDRNENLYKRNGVLYFKGFIYMDSESDTGERSFPMHGYKAEVFDTAGASTSQIFSIAGANGEEPAAGSVMIHPNDYSSQADDQVSGLSIPIVNDVTRYDDGLSINVTVSDDRVGEIQFWVADSDENWFMNYLELDASVIETNGSKTYKLPLDMFNINSGYSLSDAQYVAVNTYDAGDTKSGPFEGLSWLGSSSVQVSINTVLNEPLEPITGEHTGVVLDSRIQGLTYQTSSGVEGVTSALGQFDYNTDDTVQFSIGSLVFPEVAAKPVMTLLDLLETDNHQSQEVTNLARLIQTLDDDGLYEESIVLTQDNIAAVTSNDILLNDLSVAPDTFESSYKISGLIWDLDTVDALVTEEVATDHFISTLQSSELLDTDGDGNSNAIDSDDDNDGIADDQDAFPWDANEWSDHDGDGIGDVADPDDDNDGIDDAQDTLLSDLYPLPDSLPVITESMLLPSKGYVVFSHKDDNSVTILNVPEMTEAASINFSRMPNRMTVSPDISTLYIALMDNEFVNSTDETGQSGAVAIIDLSDLTLTGTLPVEVDPYDLVATDSGHIVVSSGSDQWTTIEKYDTSNSLLLDSATIRQRSRLFLSADQSRVFAADTDLNPSDIESFDISGDTIVSEGDSPYHGDHRMSGNVWATPNGDYLITRGGDLFNALDMTFVDELTVSGVMVEAIGFDTVNSKVLLAQSNGRIKQFASTTMAAETEWTMYGTPFDISLANGDRYYLTDGENGFRLVVDDLQ</sequence>
<organism evidence="2 3">
    <name type="scientific">Saccharospirillum salsuginis</name>
    <dbReference type="NCBI Taxonomy" id="418750"/>
    <lineage>
        <taxon>Bacteria</taxon>
        <taxon>Pseudomonadati</taxon>
        <taxon>Pseudomonadota</taxon>
        <taxon>Gammaproteobacteria</taxon>
        <taxon>Oceanospirillales</taxon>
        <taxon>Saccharospirillaceae</taxon>
        <taxon>Saccharospirillum</taxon>
    </lineage>
</organism>
<reference evidence="2" key="2">
    <citation type="submission" date="2020-09" db="EMBL/GenBank/DDBJ databases">
        <authorList>
            <person name="Sun Q."/>
            <person name="Kim S."/>
        </authorList>
    </citation>
    <scope>NUCLEOTIDE SEQUENCE</scope>
    <source>
        <strain evidence="2">KCTC 22169</strain>
    </source>
</reference>
<evidence type="ECO:0000256" key="1">
    <source>
        <dbReference type="SAM" id="MobiDB-lite"/>
    </source>
</evidence>
<dbReference type="Proteomes" id="UP000626148">
    <property type="component" value="Unassembled WGS sequence"/>
</dbReference>
<dbReference type="PANTHER" id="PTHR47197:SF3">
    <property type="entry name" value="DIHYDRO-HEME D1 DEHYDROGENASE"/>
    <property type="match status" value="1"/>
</dbReference>
<feature type="region of interest" description="Disordered" evidence="1">
    <location>
        <begin position="461"/>
        <end position="519"/>
    </location>
</feature>
<evidence type="ECO:0000313" key="2">
    <source>
        <dbReference type="EMBL" id="GGX56953.1"/>
    </source>
</evidence>
<dbReference type="Gene3D" id="4.10.1080.10">
    <property type="entry name" value="TSP type-3 repeat"/>
    <property type="match status" value="1"/>
</dbReference>
<protein>
    <submittedName>
        <fullName evidence="2">Uncharacterized protein</fullName>
    </submittedName>
</protein>
<proteinExistence type="predicted"/>
<dbReference type="Gene3D" id="2.130.10.10">
    <property type="entry name" value="YVTN repeat-like/Quinoprotein amine dehydrogenase"/>
    <property type="match status" value="1"/>
</dbReference>
<accession>A0A918KBA5</accession>
<gene>
    <name evidence="2" type="ORF">GCM10007392_25540</name>
</gene>
<evidence type="ECO:0000313" key="3">
    <source>
        <dbReference type="Proteomes" id="UP000626148"/>
    </source>
</evidence>
<comment type="caution">
    <text evidence="2">The sequence shown here is derived from an EMBL/GenBank/DDBJ whole genome shotgun (WGS) entry which is preliminary data.</text>
</comment>
<dbReference type="AlphaFoldDB" id="A0A918KBA5"/>
<dbReference type="SUPFAM" id="SSF103647">
    <property type="entry name" value="TSP type-3 repeat"/>
    <property type="match status" value="1"/>
</dbReference>
<reference evidence="2" key="1">
    <citation type="journal article" date="2014" name="Int. J. Syst. Evol. Microbiol.">
        <title>Complete genome sequence of Corynebacterium casei LMG S-19264T (=DSM 44701T), isolated from a smear-ripened cheese.</title>
        <authorList>
            <consortium name="US DOE Joint Genome Institute (JGI-PGF)"/>
            <person name="Walter F."/>
            <person name="Albersmeier A."/>
            <person name="Kalinowski J."/>
            <person name="Ruckert C."/>
        </authorList>
    </citation>
    <scope>NUCLEOTIDE SEQUENCE</scope>
    <source>
        <strain evidence="2">KCTC 22169</strain>
    </source>
</reference>
<dbReference type="PROSITE" id="PS51257">
    <property type="entry name" value="PROKAR_LIPOPROTEIN"/>
    <property type="match status" value="1"/>
</dbReference>
<dbReference type="EMBL" id="BMXR01000006">
    <property type="protein sequence ID" value="GGX56953.1"/>
    <property type="molecule type" value="Genomic_DNA"/>
</dbReference>
<dbReference type="SUPFAM" id="SSF63825">
    <property type="entry name" value="YWTD domain"/>
    <property type="match status" value="1"/>
</dbReference>
<feature type="compositionally biased region" description="Acidic residues" evidence="1">
    <location>
        <begin position="506"/>
        <end position="519"/>
    </location>
</feature>